<sequence>MSTKYNSLEELRRKKALLKKEVSELEDLLTFDNAKESLSALTNGFTDKYLQQDTTQDGETKISLKTNEIVKEISGNIKDSLLSKNTVYGFAKSDAGMSIVENALKLGAVTFVGNYARKSLYNKSWKKKLIGLALIYLAPIALRFFRKKLEQYEKSKTTSSFEQLI</sequence>
<feature type="coiled-coil region" evidence="1">
    <location>
        <begin position="1"/>
        <end position="28"/>
    </location>
</feature>
<gene>
    <name evidence="2" type="ORF">Q73A0000_03455</name>
</gene>
<protein>
    <submittedName>
        <fullName evidence="2">Phosphoribosyl-ATP pyrophosphatase</fullName>
    </submittedName>
</protein>
<name>A0A7M2Y5H4_9FLAO</name>
<accession>A0A7M2Y5H4</accession>
<dbReference type="Proteomes" id="UP000594195">
    <property type="component" value="Chromosome"/>
</dbReference>
<dbReference type="AlphaFoldDB" id="A0A7M2Y5H4"/>
<keyword evidence="3" id="KW-1185">Reference proteome</keyword>
<dbReference type="KEGG" id="kfa:Q73A0000_03455"/>
<evidence type="ECO:0000256" key="1">
    <source>
        <dbReference type="SAM" id="Coils"/>
    </source>
</evidence>
<keyword evidence="1" id="KW-0175">Coiled coil</keyword>
<reference evidence="2 3" key="1">
    <citation type="submission" date="2019-05" db="EMBL/GenBank/DDBJ databases">
        <title>Chryseobacterium sp. isolated from King George Island, maritime Antarctica.</title>
        <authorList>
            <person name="Peng X."/>
        </authorList>
    </citation>
    <scope>NUCLEOTIDE SEQUENCE [LARGE SCALE GENOMIC DNA]</scope>
    <source>
        <strain evidence="2 3">7-3A</strain>
    </source>
</reference>
<evidence type="ECO:0000313" key="3">
    <source>
        <dbReference type="Proteomes" id="UP000594195"/>
    </source>
</evidence>
<dbReference type="RefSeq" id="WP_193812701.1">
    <property type="nucleotide sequence ID" value="NZ_CP040442.1"/>
</dbReference>
<dbReference type="EMBL" id="CP040442">
    <property type="protein sequence ID" value="QOW09487.1"/>
    <property type="molecule type" value="Genomic_DNA"/>
</dbReference>
<evidence type="ECO:0000313" key="2">
    <source>
        <dbReference type="EMBL" id="QOW09487.1"/>
    </source>
</evidence>
<proteinExistence type="predicted"/>
<organism evidence="2 3">
    <name type="scientific">Kaistella flava</name>
    <name type="common">ex Peng et al. 2021</name>
    <dbReference type="NCBI Taxonomy" id="2038776"/>
    <lineage>
        <taxon>Bacteria</taxon>
        <taxon>Pseudomonadati</taxon>
        <taxon>Bacteroidota</taxon>
        <taxon>Flavobacteriia</taxon>
        <taxon>Flavobacteriales</taxon>
        <taxon>Weeksellaceae</taxon>
        <taxon>Chryseobacterium group</taxon>
        <taxon>Kaistella</taxon>
    </lineage>
</organism>